<accession>A0A6A6ZZ12</accession>
<dbReference type="Proteomes" id="UP000799424">
    <property type="component" value="Unassembled WGS sequence"/>
</dbReference>
<keyword evidence="2" id="KW-1185">Reference proteome</keyword>
<evidence type="ECO:0000313" key="1">
    <source>
        <dbReference type="EMBL" id="KAF2826086.1"/>
    </source>
</evidence>
<sequence length="172" mass="18671">MAHSGKLPGSEYWNFTVACGRSRLYGLGNQVRGPQPEFGCICRAAIQGGLHVLILRIQRQDQCSTSSIPNQGLTPSYLTPLPYCSTTLCGASVSMLVNHCITAYPLYGHTGRLHSTSTCGPTFPKHAAKTVSSRICPIRPCTWVASVVPISDLLPPLHRMGTEMQLDRCGRD</sequence>
<dbReference type="AlphaFoldDB" id="A0A6A6ZZ12"/>
<reference evidence="1" key="1">
    <citation type="journal article" date="2020" name="Stud. Mycol.">
        <title>101 Dothideomycetes genomes: a test case for predicting lifestyles and emergence of pathogens.</title>
        <authorList>
            <person name="Haridas S."/>
            <person name="Albert R."/>
            <person name="Binder M."/>
            <person name="Bloem J."/>
            <person name="Labutti K."/>
            <person name="Salamov A."/>
            <person name="Andreopoulos B."/>
            <person name="Baker S."/>
            <person name="Barry K."/>
            <person name="Bills G."/>
            <person name="Bluhm B."/>
            <person name="Cannon C."/>
            <person name="Castanera R."/>
            <person name="Culley D."/>
            <person name="Daum C."/>
            <person name="Ezra D."/>
            <person name="Gonzalez J."/>
            <person name="Henrissat B."/>
            <person name="Kuo A."/>
            <person name="Liang C."/>
            <person name="Lipzen A."/>
            <person name="Lutzoni F."/>
            <person name="Magnuson J."/>
            <person name="Mondo S."/>
            <person name="Nolan M."/>
            <person name="Ohm R."/>
            <person name="Pangilinan J."/>
            <person name="Park H.-J."/>
            <person name="Ramirez L."/>
            <person name="Alfaro M."/>
            <person name="Sun H."/>
            <person name="Tritt A."/>
            <person name="Yoshinaga Y."/>
            <person name="Zwiers L.-H."/>
            <person name="Turgeon B."/>
            <person name="Goodwin S."/>
            <person name="Spatafora J."/>
            <person name="Crous P."/>
            <person name="Grigoriev I."/>
        </authorList>
    </citation>
    <scope>NUCLEOTIDE SEQUENCE</scope>
    <source>
        <strain evidence="1">CBS 113818</strain>
    </source>
</reference>
<evidence type="ECO:0000313" key="2">
    <source>
        <dbReference type="Proteomes" id="UP000799424"/>
    </source>
</evidence>
<protein>
    <submittedName>
        <fullName evidence="1">Uncharacterized protein</fullName>
    </submittedName>
</protein>
<organism evidence="1 2">
    <name type="scientific">Ophiobolus disseminans</name>
    <dbReference type="NCBI Taxonomy" id="1469910"/>
    <lineage>
        <taxon>Eukaryota</taxon>
        <taxon>Fungi</taxon>
        <taxon>Dikarya</taxon>
        <taxon>Ascomycota</taxon>
        <taxon>Pezizomycotina</taxon>
        <taxon>Dothideomycetes</taxon>
        <taxon>Pleosporomycetidae</taxon>
        <taxon>Pleosporales</taxon>
        <taxon>Pleosporineae</taxon>
        <taxon>Phaeosphaeriaceae</taxon>
        <taxon>Ophiobolus</taxon>
    </lineage>
</organism>
<name>A0A6A6ZZ12_9PLEO</name>
<dbReference type="EMBL" id="MU006226">
    <property type="protein sequence ID" value="KAF2826086.1"/>
    <property type="molecule type" value="Genomic_DNA"/>
</dbReference>
<proteinExistence type="predicted"/>
<gene>
    <name evidence="1" type="ORF">CC86DRAFT_24804</name>
</gene>